<dbReference type="EMBL" id="BEGY01000115">
    <property type="protein sequence ID" value="GAX84075.1"/>
    <property type="molecule type" value="Genomic_DNA"/>
</dbReference>
<dbReference type="STRING" id="1157962.A0A250XLU7"/>
<dbReference type="InterPro" id="IPR050626">
    <property type="entry name" value="Peptidase_M16"/>
</dbReference>
<dbReference type="PANTHER" id="PTHR43690:SF17">
    <property type="entry name" value="PROTEIN YHJJ"/>
    <property type="match status" value="1"/>
</dbReference>
<keyword evidence="11" id="KW-1185">Reference proteome</keyword>
<dbReference type="PROSITE" id="PS00143">
    <property type="entry name" value="INSULINASE"/>
    <property type="match status" value="1"/>
</dbReference>
<evidence type="ECO:0000256" key="2">
    <source>
        <dbReference type="ARBA" id="ARBA00022670"/>
    </source>
</evidence>
<dbReference type="InterPro" id="IPR007863">
    <property type="entry name" value="Peptidase_M16_C"/>
</dbReference>
<dbReference type="InterPro" id="IPR011249">
    <property type="entry name" value="Metalloenz_LuxS/M16"/>
</dbReference>
<feature type="domain" description="Peptidase M16 N-terminal" evidence="8">
    <location>
        <begin position="83"/>
        <end position="126"/>
    </location>
</feature>
<dbReference type="OrthoDB" id="10251424at2759"/>
<evidence type="ECO:0008006" key="12">
    <source>
        <dbReference type="Google" id="ProtNLM"/>
    </source>
</evidence>
<feature type="domain" description="Peptidase M16 C-terminal" evidence="9">
    <location>
        <begin position="293"/>
        <end position="500"/>
    </location>
</feature>
<evidence type="ECO:0000256" key="5">
    <source>
        <dbReference type="ARBA" id="ARBA00022833"/>
    </source>
</evidence>
<dbReference type="GO" id="GO:0046872">
    <property type="term" value="F:metal ion binding"/>
    <property type="evidence" value="ECO:0007669"/>
    <property type="project" value="UniProtKB-KW"/>
</dbReference>
<name>A0A250XLU7_9CHLO</name>
<keyword evidence="4" id="KW-0378">Hydrolase</keyword>
<dbReference type="Gene3D" id="3.30.830.10">
    <property type="entry name" value="Metalloenzyme, LuxS/M16 peptidase-like"/>
    <property type="match status" value="2"/>
</dbReference>
<evidence type="ECO:0000256" key="6">
    <source>
        <dbReference type="ARBA" id="ARBA00023049"/>
    </source>
</evidence>
<comment type="similarity">
    <text evidence="1 7">Belongs to the peptidase M16 family.</text>
</comment>
<evidence type="ECO:0000256" key="1">
    <source>
        <dbReference type="ARBA" id="ARBA00007261"/>
    </source>
</evidence>
<protein>
    <recommendedName>
        <fullName evidence="12">Peptidase M16 N-terminal domain-containing protein</fullName>
    </recommendedName>
</protein>
<dbReference type="AlphaFoldDB" id="A0A250XLU7"/>
<dbReference type="GO" id="GO:0006508">
    <property type="term" value="P:proteolysis"/>
    <property type="evidence" value="ECO:0007669"/>
    <property type="project" value="UniProtKB-KW"/>
</dbReference>
<dbReference type="Proteomes" id="UP000232323">
    <property type="component" value="Unassembled WGS sequence"/>
</dbReference>
<keyword evidence="5" id="KW-0862">Zinc</keyword>
<keyword evidence="2" id="KW-0645">Protease</keyword>
<reference evidence="10 11" key="1">
    <citation type="submission" date="2017-08" db="EMBL/GenBank/DDBJ databases">
        <title>Acidophilic green algal genome provides insights into adaptation to an acidic environment.</title>
        <authorList>
            <person name="Hirooka S."/>
            <person name="Hirose Y."/>
            <person name="Kanesaki Y."/>
            <person name="Higuchi S."/>
            <person name="Fujiwara T."/>
            <person name="Onuma R."/>
            <person name="Era A."/>
            <person name="Ohbayashi R."/>
            <person name="Uzuka A."/>
            <person name="Nozaki H."/>
            <person name="Yoshikawa H."/>
            <person name="Miyagishima S.Y."/>
        </authorList>
    </citation>
    <scope>NUCLEOTIDE SEQUENCE [LARGE SCALE GENOMIC DNA]</scope>
    <source>
        <strain evidence="10 11">NIES-2499</strain>
    </source>
</reference>
<gene>
    <name evidence="10" type="ORF">CEUSTIGMA_g11499.t1</name>
</gene>
<accession>A0A250XLU7</accession>
<keyword evidence="3" id="KW-0479">Metal-binding</keyword>
<evidence type="ECO:0000313" key="10">
    <source>
        <dbReference type="EMBL" id="GAX84075.1"/>
    </source>
</evidence>
<evidence type="ECO:0000256" key="4">
    <source>
        <dbReference type="ARBA" id="ARBA00022801"/>
    </source>
</evidence>
<proteinExistence type="inferred from homology"/>
<evidence type="ECO:0000256" key="3">
    <source>
        <dbReference type="ARBA" id="ARBA00022723"/>
    </source>
</evidence>
<organism evidence="10 11">
    <name type="scientific">Chlamydomonas eustigma</name>
    <dbReference type="NCBI Taxonomy" id="1157962"/>
    <lineage>
        <taxon>Eukaryota</taxon>
        <taxon>Viridiplantae</taxon>
        <taxon>Chlorophyta</taxon>
        <taxon>core chlorophytes</taxon>
        <taxon>Chlorophyceae</taxon>
        <taxon>CS clade</taxon>
        <taxon>Chlamydomonadales</taxon>
        <taxon>Chlamydomonadaceae</taxon>
        <taxon>Chlamydomonas</taxon>
    </lineage>
</organism>
<evidence type="ECO:0000256" key="7">
    <source>
        <dbReference type="RuleBase" id="RU004447"/>
    </source>
</evidence>
<dbReference type="SUPFAM" id="SSF63411">
    <property type="entry name" value="LuxS/MPP-like metallohydrolase"/>
    <property type="match status" value="2"/>
</dbReference>
<dbReference type="PANTHER" id="PTHR43690">
    <property type="entry name" value="NARDILYSIN"/>
    <property type="match status" value="1"/>
</dbReference>
<evidence type="ECO:0000313" key="11">
    <source>
        <dbReference type="Proteomes" id="UP000232323"/>
    </source>
</evidence>
<comment type="caution">
    <text evidence="10">The sequence shown here is derived from an EMBL/GenBank/DDBJ whole genome shotgun (WGS) entry which is preliminary data.</text>
</comment>
<dbReference type="GO" id="GO:0004222">
    <property type="term" value="F:metalloendopeptidase activity"/>
    <property type="evidence" value="ECO:0007669"/>
    <property type="project" value="InterPro"/>
</dbReference>
<dbReference type="InterPro" id="IPR001431">
    <property type="entry name" value="Pept_M16_Zn_BS"/>
</dbReference>
<evidence type="ECO:0000259" key="8">
    <source>
        <dbReference type="Pfam" id="PF00675"/>
    </source>
</evidence>
<sequence>MKLDAFAIQQFTTKQAVRRTACSVSRRNMLLGTSTFSGMMMNQMLSPHLAPAETTQNILLGLENRISEFTLSNGMHFLVYERHGAPLVSCIIHANVGAFDDEEGSTGIAHLLEHMAFKGTSEVGSKQWKLEEPLLKAVDEAFYDVRAAREEMLVSGGMGAFVTNRKLQRLESTFLKLQEDAAKLATPNAYGSILQQAGALGLNATTSQDETRYFVSLPSNKLELWFALEARRFQDPVFRGLYSEKKVVAEERKLRVDTSPLGKYQQNFALAALGNNYRRPVIGFAEDVDRMGRKEVDAFFRKYYGPANLTAAVVGDINPEQVQQLAEAYFGCWNPSGYTHLPSGNQLMTLSRSEASPRASDKVTAGQHSAACSTATDTDASKASVICTESSEAGPLCLLGFYRPSLIGLDGVPYQVVSEILTGGRTSRLISSLVLKKQSLLAVSMDPAFSGEKHAGLSLLYVMPAKGYSPADADALVQSELNRVIADGVSVEELNRIKKAASMGIYGTLQSNMGVATMLTSSHATTGSWKGVLDELTAINELGVLDCSNVIDLYLSKNNCIKGYVEALTV</sequence>
<keyword evidence="6" id="KW-0482">Metalloprotease</keyword>
<dbReference type="Pfam" id="PF05193">
    <property type="entry name" value="Peptidase_M16_C"/>
    <property type="match status" value="1"/>
</dbReference>
<dbReference type="Pfam" id="PF00675">
    <property type="entry name" value="Peptidase_M16"/>
    <property type="match status" value="1"/>
</dbReference>
<dbReference type="InterPro" id="IPR011765">
    <property type="entry name" value="Pept_M16_N"/>
</dbReference>
<evidence type="ECO:0000259" key="9">
    <source>
        <dbReference type="Pfam" id="PF05193"/>
    </source>
</evidence>